<keyword evidence="1" id="KW-0812">Transmembrane</keyword>
<dbReference type="Proteomes" id="UP001500571">
    <property type="component" value="Unassembled WGS sequence"/>
</dbReference>
<comment type="caution">
    <text evidence="2">The sequence shown here is derived from an EMBL/GenBank/DDBJ whole genome shotgun (WGS) entry which is preliminary data.</text>
</comment>
<keyword evidence="1" id="KW-0472">Membrane</keyword>
<keyword evidence="3" id="KW-1185">Reference proteome</keyword>
<proteinExistence type="predicted"/>
<feature type="transmembrane region" description="Helical" evidence="1">
    <location>
        <begin position="46"/>
        <end position="66"/>
    </location>
</feature>
<feature type="transmembrane region" description="Helical" evidence="1">
    <location>
        <begin position="15"/>
        <end position="34"/>
    </location>
</feature>
<organism evidence="2 3">
    <name type="scientific">Nocardioides panacihumi</name>
    <dbReference type="NCBI Taxonomy" id="400774"/>
    <lineage>
        <taxon>Bacteria</taxon>
        <taxon>Bacillati</taxon>
        <taxon>Actinomycetota</taxon>
        <taxon>Actinomycetes</taxon>
        <taxon>Propionibacteriales</taxon>
        <taxon>Nocardioidaceae</taxon>
        <taxon>Nocardioides</taxon>
    </lineage>
</organism>
<sequence length="85" mass="9342">MAVNKTAGLFDIRNVIGSLLGIYGVILVLMGIFGDEEGKKTGNVNANLWSGLILLVVGLIFIFWAWKRPVVVDEEAVAEVRREEP</sequence>
<name>A0ABN2QBD4_9ACTN</name>
<evidence type="ECO:0000256" key="1">
    <source>
        <dbReference type="SAM" id="Phobius"/>
    </source>
</evidence>
<evidence type="ECO:0008006" key="4">
    <source>
        <dbReference type="Google" id="ProtNLM"/>
    </source>
</evidence>
<evidence type="ECO:0000313" key="3">
    <source>
        <dbReference type="Proteomes" id="UP001500571"/>
    </source>
</evidence>
<evidence type="ECO:0000313" key="2">
    <source>
        <dbReference type="EMBL" id="GAA1947189.1"/>
    </source>
</evidence>
<gene>
    <name evidence="2" type="ORF">GCM10009798_02790</name>
</gene>
<keyword evidence="1" id="KW-1133">Transmembrane helix</keyword>
<protein>
    <recommendedName>
        <fullName evidence="4">LPXTG cell wall anchor domain-containing protein</fullName>
    </recommendedName>
</protein>
<accession>A0ABN2QBD4</accession>
<dbReference type="RefSeq" id="WP_344041645.1">
    <property type="nucleotide sequence ID" value="NZ_BAAAPB010000001.1"/>
</dbReference>
<reference evidence="2 3" key="1">
    <citation type="journal article" date="2019" name="Int. J. Syst. Evol. Microbiol.">
        <title>The Global Catalogue of Microorganisms (GCM) 10K type strain sequencing project: providing services to taxonomists for standard genome sequencing and annotation.</title>
        <authorList>
            <consortium name="The Broad Institute Genomics Platform"/>
            <consortium name="The Broad Institute Genome Sequencing Center for Infectious Disease"/>
            <person name="Wu L."/>
            <person name="Ma J."/>
        </authorList>
    </citation>
    <scope>NUCLEOTIDE SEQUENCE [LARGE SCALE GENOMIC DNA]</scope>
    <source>
        <strain evidence="2 3">JCM 15309</strain>
    </source>
</reference>
<dbReference type="EMBL" id="BAAAPB010000001">
    <property type="protein sequence ID" value="GAA1947189.1"/>
    <property type="molecule type" value="Genomic_DNA"/>
</dbReference>